<dbReference type="PANTHER" id="PTHR11136:SF0">
    <property type="entry name" value="DIHYDROFOLATE SYNTHETASE-RELATED"/>
    <property type="match status" value="1"/>
</dbReference>
<dbReference type="GO" id="GO:0016747">
    <property type="term" value="F:acyltransferase activity, transferring groups other than amino-acyl groups"/>
    <property type="evidence" value="ECO:0007669"/>
    <property type="project" value="InterPro"/>
</dbReference>
<evidence type="ECO:0000256" key="5">
    <source>
        <dbReference type="ARBA" id="ARBA00022840"/>
    </source>
</evidence>
<keyword evidence="3" id="KW-0436">Ligase</keyword>
<dbReference type="Proteomes" id="UP001197492">
    <property type="component" value="Unassembled WGS sequence"/>
</dbReference>
<evidence type="ECO:0000256" key="3">
    <source>
        <dbReference type="ARBA" id="ARBA00022598"/>
    </source>
</evidence>
<dbReference type="EMBL" id="JAHOEL010000043">
    <property type="protein sequence ID" value="MBV3393062.1"/>
    <property type="molecule type" value="Genomic_DNA"/>
</dbReference>
<dbReference type="AlphaFoldDB" id="A0AAW4MYM2"/>
<accession>A0AAW4MYM2</accession>
<keyword evidence="5" id="KW-0067">ATP-binding</keyword>
<organism evidence="9 11">
    <name type="scientific">Catenibacterium mitsuokai</name>
    <dbReference type="NCBI Taxonomy" id="100886"/>
    <lineage>
        <taxon>Bacteria</taxon>
        <taxon>Bacillati</taxon>
        <taxon>Bacillota</taxon>
        <taxon>Erysipelotrichia</taxon>
        <taxon>Erysipelotrichales</taxon>
        <taxon>Coprobacillaceae</taxon>
        <taxon>Catenibacterium</taxon>
    </lineage>
</organism>
<dbReference type="GeneID" id="301323252"/>
<dbReference type="GO" id="GO:0005524">
    <property type="term" value="F:ATP binding"/>
    <property type="evidence" value="ECO:0007669"/>
    <property type="project" value="UniProtKB-KW"/>
</dbReference>
<dbReference type="PANTHER" id="PTHR11136">
    <property type="entry name" value="FOLYLPOLYGLUTAMATE SYNTHASE-RELATED"/>
    <property type="match status" value="1"/>
</dbReference>
<name>A0AAW4MYM2_9FIRM</name>
<evidence type="ECO:0000256" key="2">
    <source>
        <dbReference type="ARBA" id="ARBA00013025"/>
    </source>
</evidence>
<keyword evidence="9" id="KW-0808">Transferase</keyword>
<keyword evidence="12" id="KW-1185">Reference proteome</keyword>
<evidence type="ECO:0000256" key="7">
    <source>
        <dbReference type="ARBA" id="ARBA00047493"/>
    </source>
</evidence>
<keyword evidence="4" id="KW-0547">Nucleotide-binding</keyword>
<dbReference type="InterPro" id="IPR018109">
    <property type="entry name" value="Folylpolyglutamate_synth_CS"/>
</dbReference>
<keyword evidence="9" id="KW-0012">Acyltransferase</keyword>
<dbReference type="Proteomes" id="UP001196408">
    <property type="component" value="Unassembled WGS sequence"/>
</dbReference>
<evidence type="ECO:0000256" key="1">
    <source>
        <dbReference type="ARBA" id="ARBA00008276"/>
    </source>
</evidence>
<evidence type="ECO:0000313" key="11">
    <source>
        <dbReference type="Proteomes" id="UP001196408"/>
    </source>
</evidence>
<dbReference type="InterPro" id="IPR000182">
    <property type="entry name" value="GNAT_dom"/>
</dbReference>
<dbReference type="InterPro" id="IPR001645">
    <property type="entry name" value="Folylpolyglutamate_synth"/>
</dbReference>
<dbReference type="Pfam" id="PF08245">
    <property type="entry name" value="Mur_ligase_M"/>
    <property type="match status" value="1"/>
</dbReference>
<proteinExistence type="inferred from homology"/>
<dbReference type="EMBL" id="JAHOEF010000045">
    <property type="protein sequence ID" value="MBV3383052.1"/>
    <property type="molecule type" value="Genomic_DNA"/>
</dbReference>
<gene>
    <name evidence="9" type="ORF">KSV97_07445</name>
    <name evidence="10" type="ORF">KSW06_07320</name>
</gene>
<comment type="similarity">
    <text evidence="1">Belongs to the folylpolyglutamate synthase family.</text>
</comment>
<dbReference type="EC" id="6.3.2.17" evidence="2"/>
<dbReference type="PROSITE" id="PS51186">
    <property type="entry name" value="GNAT"/>
    <property type="match status" value="1"/>
</dbReference>
<evidence type="ECO:0000259" key="8">
    <source>
        <dbReference type="PROSITE" id="PS51186"/>
    </source>
</evidence>
<evidence type="ECO:0000313" key="12">
    <source>
        <dbReference type="Proteomes" id="UP001197492"/>
    </source>
</evidence>
<dbReference type="RefSeq" id="WP_217747832.1">
    <property type="nucleotide sequence ID" value="NZ_JAHOEB010000043.1"/>
</dbReference>
<comment type="catalytic activity">
    <reaction evidence="7">
        <text>(6S)-5,6,7,8-tetrahydrofolyl-(gamma-L-Glu)(n) + L-glutamate + ATP = (6S)-5,6,7,8-tetrahydrofolyl-(gamma-L-Glu)(n+1) + ADP + phosphate + H(+)</text>
        <dbReference type="Rhea" id="RHEA:10580"/>
        <dbReference type="Rhea" id="RHEA-COMP:14738"/>
        <dbReference type="Rhea" id="RHEA-COMP:14740"/>
        <dbReference type="ChEBI" id="CHEBI:15378"/>
        <dbReference type="ChEBI" id="CHEBI:29985"/>
        <dbReference type="ChEBI" id="CHEBI:30616"/>
        <dbReference type="ChEBI" id="CHEBI:43474"/>
        <dbReference type="ChEBI" id="CHEBI:141005"/>
        <dbReference type="ChEBI" id="CHEBI:456216"/>
        <dbReference type="EC" id="6.3.2.17"/>
    </reaction>
</comment>
<evidence type="ECO:0000256" key="6">
    <source>
        <dbReference type="ARBA" id="ARBA00030592"/>
    </source>
</evidence>
<sequence length="532" mass="61114">MNENFEYKIATKEDIDAIVQFLAKDYYETSRALKDPCKMIFLAYSGEVIIGILELLDLSNISFVYVSEDYQDTLVQEELLELAERFVTKELTAYTDEEHLSFFKQHDYSVDVESNGRYLLKKTIPVLPRFSDYDQVLAFIEAQKDRVYSLTNFKNFMYDFYDPQTKLTCVHIGGTNGKGSTTNYTKEVLKCAGYKVGTFTSPALVNRLDIIRVNDKPIDEATIVRYANRYMDDWMAYELSKFEIEVFIAVMYFIEQGVDIALFEVGLGGTLDATNIISPILTVNTNIGLDHINFLGNTYASIARSKAGIIKRGIPYMTAERRPECLDIFYEEAHKHHSYVIEIRKPKRVYYGASISYDYHGYHISLSTSAHYQVTNSALAINILEYIRKEFPFKDADLEKGMHDAVWEGRFETIHQNPLIILDGAHNREGMDAFFESARDFSDIKIIFSALGDKDTHHMLETLLSLSKDITVTQFDHPRRATAKALAEDFPVKIDKDWKHAVDEAYSHKGVVFITGSLYFISKVRQYILSKK</sequence>
<reference evidence="9 12" key="1">
    <citation type="submission" date="2021-06" db="EMBL/GenBank/DDBJ databases">
        <title>Collection of gut derived symbiotic bacterial strains cultured from healthy donors.</title>
        <authorList>
            <person name="Lin H."/>
            <person name="Littmann E."/>
            <person name="Pamer E.G."/>
        </authorList>
    </citation>
    <scope>NUCLEOTIDE SEQUENCE</scope>
    <source>
        <strain evidence="10 12">MSK.21.70</strain>
        <strain evidence="9">MSK.21.82</strain>
    </source>
</reference>
<dbReference type="GO" id="GO:0005737">
    <property type="term" value="C:cytoplasm"/>
    <property type="evidence" value="ECO:0007669"/>
    <property type="project" value="TreeGrafter"/>
</dbReference>
<protein>
    <recommendedName>
        <fullName evidence="2">tetrahydrofolate synthase</fullName>
        <ecNumber evidence="2">6.3.2.17</ecNumber>
    </recommendedName>
    <alternativeName>
        <fullName evidence="6">Tetrahydrofolylpolyglutamate synthase</fullName>
    </alternativeName>
</protein>
<evidence type="ECO:0000313" key="10">
    <source>
        <dbReference type="EMBL" id="MBV3393062.1"/>
    </source>
</evidence>
<evidence type="ECO:0000313" key="9">
    <source>
        <dbReference type="EMBL" id="MBV3383052.1"/>
    </source>
</evidence>
<dbReference type="NCBIfam" id="TIGR01499">
    <property type="entry name" value="folC"/>
    <property type="match status" value="1"/>
</dbReference>
<dbReference type="PROSITE" id="PS01012">
    <property type="entry name" value="FOLYLPOLYGLU_SYNT_2"/>
    <property type="match status" value="1"/>
</dbReference>
<evidence type="ECO:0000256" key="4">
    <source>
        <dbReference type="ARBA" id="ARBA00022741"/>
    </source>
</evidence>
<comment type="caution">
    <text evidence="9">The sequence shown here is derived from an EMBL/GenBank/DDBJ whole genome shotgun (WGS) entry which is preliminary data.</text>
</comment>
<dbReference type="GO" id="GO:0008841">
    <property type="term" value="F:dihydrofolate synthase activity"/>
    <property type="evidence" value="ECO:0007669"/>
    <property type="project" value="TreeGrafter"/>
</dbReference>
<feature type="domain" description="N-acetyltransferase" evidence="8">
    <location>
        <begin position="5"/>
        <end position="125"/>
    </location>
</feature>
<dbReference type="InterPro" id="IPR004101">
    <property type="entry name" value="Mur_ligase_C"/>
</dbReference>
<dbReference type="Pfam" id="PF02875">
    <property type="entry name" value="Mur_ligase_C"/>
    <property type="match status" value="1"/>
</dbReference>
<dbReference type="InterPro" id="IPR013221">
    <property type="entry name" value="Mur_ligase_cen"/>
</dbReference>
<dbReference type="GO" id="GO:0004326">
    <property type="term" value="F:tetrahydrofolylpolyglutamate synthase activity"/>
    <property type="evidence" value="ECO:0007669"/>
    <property type="project" value="UniProtKB-EC"/>
</dbReference>